<dbReference type="AlphaFoldDB" id="A0A3P9HNM2"/>
<evidence type="ECO:0000313" key="10">
    <source>
        <dbReference type="Proteomes" id="UP000265200"/>
    </source>
</evidence>
<reference evidence="9" key="4">
    <citation type="submission" date="2025-09" db="UniProtKB">
        <authorList>
            <consortium name="Ensembl"/>
        </authorList>
    </citation>
    <scope>IDENTIFICATION</scope>
    <source>
        <strain evidence="9">HSOK</strain>
    </source>
</reference>
<keyword evidence="3" id="KW-0732">Signal</keyword>
<reference key="1">
    <citation type="journal article" date="2007" name="Nature">
        <title>The medaka draft genome and insights into vertebrate genome evolution.</title>
        <authorList>
            <person name="Kasahara M."/>
            <person name="Naruse K."/>
            <person name="Sasaki S."/>
            <person name="Nakatani Y."/>
            <person name="Qu W."/>
            <person name="Ahsan B."/>
            <person name="Yamada T."/>
            <person name="Nagayasu Y."/>
            <person name="Doi K."/>
            <person name="Kasai Y."/>
            <person name="Jindo T."/>
            <person name="Kobayashi D."/>
            <person name="Shimada A."/>
            <person name="Toyoda A."/>
            <person name="Kuroki Y."/>
            <person name="Fujiyama A."/>
            <person name="Sasaki T."/>
            <person name="Shimizu A."/>
            <person name="Asakawa S."/>
            <person name="Shimizu N."/>
            <person name="Hashimoto S."/>
            <person name="Yang J."/>
            <person name="Lee Y."/>
            <person name="Matsushima K."/>
            <person name="Sugano S."/>
            <person name="Sakaizumi M."/>
            <person name="Narita T."/>
            <person name="Ohishi K."/>
            <person name="Haga S."/>
            <person name="Ohta F."/>
            <person name="Nomoto H."/>
            <person name="Nogata K."/>
            <person name="Morishita T."/>
            <person name="Endo T."/>
            <person name="Shin-I T."/>
            <person name="Takeda H."/>
            <person name="Morishita S."/>
            <person name="Kohara Y."/>
        </authorList>
    </citation>
    <scope>NUCLEOTIDE SEQUENCE [LARGE SCALE GENOMIC DNA]</scope>
    <source>
        <strain>Hd-rR</strain>
    </source>
</reference>
<keyword evidence="2" id="KW-0964">Secreted</keyword>
<evidence type="ECO:0000256" key="4">
    <source>
        <dbReference type="ARBA" id="ARBA00022737"/>
    </source>
</evidence>
<feature type="disulfide bond" evidence="7">
    <location>
        <begin position="45"/>
        <end position="109"/>
    </location>
</feature>
<dbReference type="InterPro" id="IPR001190">
    <property type="entry name" value="SRCR"/>
</dbReference>
<feature type="domain" description="SRCR" evidence="8">
    <location>
        <begin position="20"/>
        <end position="120"/>
    </location>
</feature>
<feature type="disulfide bond" evidence="7">
    <location>
        <begin position="58"/>
        <end position="119"/>
    </location>
</feature>
<dbReference type="FunFam" id="3.10.250.10:FF:000001">
    <property type="entry name" value="Lysyl oxidase 4 isoform X1"/>
    <property type="match status" value="1"/>
</dbReference>
<dbReference type="PANTHER" id="PTHR48071">
    <property type="entry name" value="SRCR DOMAIN-CONTAINING PROTEIN"/>
    <property type="match status" value="1"/>
</dbReference>
<reference evidence="9" key="3">
    <citation type="submission" date="2025-08" db="UniProtKB">
        <authorList>
            <consortium name="Ensembl"/>
        </authorList>
    </citation>
    <scope>IDENTIFICATION</scope>
    <source>
        <strain evidence="9">HSOK</strain>
    </source>
</reference>
<keyword evidence="6" id="KW-0325">Glycoprotein</keyword>
<dbReference type="SUPFAM" id="SSF56487">
    <property type="entry name" value="SRCR-like"/>
    <property type="match status" value="1"/>
</dbReference>
<dbReference type="InterPro" id="IPR036772">
    <property type="entry name" value="SRCR-like_dom_sf"/>
</dbReference>
<evidence type="ECO:0000256" key="3">
    <source>
        <dbReference type="ARBA" id="ARBA00022729"/>
    </source>
</evidence>
<evidence type="ECO:0000256" key="1">
    <source>
        <dbReference type="ARBA" id="ARBA00004613"/>
    </source>
</evidence>
<protein>
    <recommendedName>
        <fullName evidence="8">SRCR domain-containing protein</fullName>
    </recommendedName>
</protein>
<keyword evidence="5 7" id="KW-1015">Disulfide bond</keyword>
<organism evidence="9 10">
    <name type="scientific">Oryzias latipes</name>
    <name type="common">Japanese rice fish</name>
    <name type="synonym">Japanese killifish</name>
    <dbReference type="NCBI Taxonomy" id="8090"/>
    <lineage>
        <taxon>Eukaryota</taxon>
        <taxon>Metazoa</taxon>
        <taxon>Chordata</taxon>
        <taxon>Craniata</taxon>
        <taxon>Vertebrata</taxon>
        <taxon>Euteleostomi</taxon>
        <taxon>Actinopterygii</taxon>
        <taxon>Neopterygii</taxon>
        <taxon>Teleostei</taxon>
        <taxon>Neoteleostei</taxon>
        <taxon>Acanthomorphata</taxon>
        <taxon>Ovalentaria</taxon>
        <taxon>Atherinomorphae</taxon>
        <taxon>Beloniformes</taxon>
        <taxon>Adrianichthyidae</taxon>
        <taxon>Oryziinae</taxon>
        <taxon>Oryzias</taxon>
    </lineage>
</organism>
<name>A0A3P9HNM2_ORYLA</name>
<sequence>MCNTCFVLTLTYASPQEGELRLSGGESQAEGQVEVLHNGKWGTVCVNGWGMKEAQVVCLQLNFPGAKSFETGMTNETTSGPIWLDDVNCDGNENKLVSCSFKGWGMHDCTHKEDVGVVCETGSKYLDHSISLSNDLGQLFDTATNCYLNILLQSPTRNRQEDDVPEMVETIICAHKAILSLFPHFNVFPETTNITVEVRKPCQPYFSSLIRYLVD</sequence>
<dbReference type="Pfam" id="PF00530">
    <property type="entry name" value="SRCR"/>
    <property type="match status" value="1"/>
</dbReference>
<reference evidence="9 10" key="2">
    <citation type="submission" date="2017-04" db="EMBL/GenBank/DDBJ databases">
        <title>CpG methylation of centromeres and impact of large insertions on vertebrate speciation.</title>
        <authorList>
            <person name="Ichikawa K."/>
            <person name="Yoshimura J."/>
            <person name="Morishita S."/>
        </authorList>
    </citation>
    <scope>NUCLEOTIDE SEQUENCE</scope>
    <source>
        <strain evidence="9 10">HSOK</strain>
    </source>
</reference>
<accession>A0A3P9HNM2</accession>
<dbReference type="Proteomes" id="UP000265200">
    <property type="component" value="Chromosome 8"/>
</dbReference>
<evidence type="ECO:0000256" key="7">
    <source>
        <dbReference type="PROSITE-ProRule" id="PRU00196"/>
    </source>
</evidence>
<dbReference type="PROSITE" id="PS50287">
    <property type="entry name" value="SRCR_2"/>
    <property type="match status" value="1"/>
</dbReference>
<evidence type="ECO:0000259" key="8">
    <source>
        <dbReference type="PROSITE" id="PS50287"/>
    </source>
</evidence>
<dbReference type="SMART" id="SM00202">
    <property type="entry name" value="SR"/>
    <property type="match status" value="1"/>
</dbReference>
<evidence type="ECO:0000256" key="6">
    <source>
        <dbReference type="ARBA" id="ARBA00023180"/>
    </source>
</evidence>
<keyword evidence="4" id="KW-0677">Repeat</keyword>
<dbReference type="Ensembl" id="ENSORLT00015015679.1">
    <property type="protein sequence ID" value="ENSORLP00015009401.1"/>
    <property type="gene ID" value="ENSORLG00015010197.1"/>
</dbReference>
<evidence type="ECO:0000256" key="2">
    <source>
        <dbReference type="ARBA" id="ARBA00022525"/>
    </source>
</evidence>
<feature type="disulfide bond" evidence="7">
    <location>
        <begin position="89"/>
        <end position="99"/>
    </location>
</feature>
<dbReference type="PRINTS" id="PR00258">
    <property type="entry name" value="SPERACTRCPTR"/>
</dbReference>
<dbReference type="GO" id="GO:0016020">
    <property type="term" value="C:membrane"/>
    <property type="evidence" value="ECO:0007669"/>
    <property type="project" value="InterPro"/>
</dbReference>
<dbReference type="Gene3D" id="3.10.250.10">
    <property type="entry name" value="SRCR-like domain"/>
    <property type="match status" value="1"/>
</dbReference>
<comment type="subcellular location">
    <subcellularLocation>
        <location evidence="1">Secreted</location>
    </subcellularLocation>
</comment>
<evidence type="ECO:0000313" key="9">
    <source>
        <dbReference type="Ensembl" id="ENSORLP00015009401.1"/>
    </source>
</evidence>
<dbReference type="PANTHER" id="PTHR48071:SF15">
    <property type="entry name" value="SRCR DOMAIN-CONTAINING PROTEIN"/>
    <property type="match status" value="1"/>
</dbReference>
<proteinExistence type="predicted"/>
<evidence type="ECO:0000256" key="5">
    <source>
        <dbReference type="ARBA" id="ARBA00023157"/>
    </source>
</evidence>